<dbReference type="Proteomes" id="UP001222325">
    <property type="component" value="Unassembled WGS sequence"/>
</dbReference>
<evidence type="ECO:0000259" key="1">
    <source>
        <dbReference type="Pfam" id="PF07883"/>
    </source>
</evidence>
<dbReference type="InterPro" id="IPR011051">
    <property type="entry name" value="RmlC_Cupin_sf"/>
</dbReference>
<keyword evidence="3" id="KW-1185">Reference proteome</keyword>
<dbReference type="SUPFAM" id="SSF51182">
    <property type="entry name" value="RmlC-like cupins"/>
    <property type="match status" value="1"/>
</dbReference>
<evidence type="ECO:0000313" key="3">
    <source>
        <dbReference type="Proteomes" id="UP001222325"/>
    </source>
</evidence>
<dbReference type="Gene3D" id="2.60.120.10">
    <property type="entry name" value="Jelly Rolls"/>
    <property type="match status" value="1"/>
</dbReference>
<gene>
    <name evidence="2" type="ORF">B0H15DRAFT_581401</name>
</gene>
<reference evidence="2" key="1">
    <citation type="submission" date="2023-03" db="EMBL/GenBank/DDBJ databases">
        <title>Massive genome expansion in bonnet fungi (Mycena s.s.) driven by repeated elements and novel gene families across ecological guilds.</title>
        <authorList>
            <consortium name="Lawrence Berkeley National Laboratory"/>
            <person name="Harder C.B."/>
            <person name="Miyauchi S."/>
            <person name="Viragh M."/>
            <person name="Kuo A."/>
            <person name="Thoen E."/>
            <person name="Andreopoulos B."/>
            <person name="Lu D."/>
            <person name="Skrede I."/>
            <person name="Drula E."/>
            <person name="Henrissat B."/>
            <person name="Morin E."/>
            <person name="Kohler A."/>
            <person name="Barry K."/>
            <person name="LaButti K."/>
            <person name="Morin E."/>
            <person name="Salamov A."/>
            <person name="Lipzen A."/>
            <person name="Mereny Z."/>
            <person name="Hegedus B."/>
            <person name="Baldrian P."/>
            <person name="Stursova M."/>
            <person name="Weitz H."/>
            <person name="Taylor A."/>
            <person name="Grigoriev I.V."/>
            <person name="Nagy L.G."/>
            <person name="Martin F."/>
            <person name="Kauserud H."/>
        </authorList>
    </citation>
    <scope>NUCLEOTIDE SEQUENCE</scope>
    <source>
        <strain evidence="2">CBHHK173m</strain>
    </source>
</reference>
<dbReference type="EMBL" id="JARJCN010000008">
    <property type="protein sequence ID" value="KAJ7098553.1"/>
    <property type="molecule type" value="Genomic_DNA"/>
</dbReference>
<dbReference type="AlphaFoldDB" id="A0AAD6UBZ1"/>
<dbReference type="InterPro" id="IPR047142">
    <property type="entry name" value="OryJ/VirC-like"/>
</dbReference>
<dbReference type="PANTHER" id="PTHR36156">
    <property type="entry name" value="SLR2101 PROTEIN"/>
    <property type="match status" value="1"/>
</dbReference>
<dbReference type="PANTHER" id="PTHR36156:SF2">
    <property type="entry name" value="CUPIN TYPE-2 DOMAIN-CONTAINING PROTEIN"/>
    <property type="match status" value="1"/>
</dbReference>
<sequence length="177" mass="19141">MCMSPNPFPQASRIVTSHNEDGRSVVLFSEPVPTRQPTGRPSYSARLWVDAAAAQGAQSELCVENSPQDSKDVVPSRLGLVQNGGSVLMTLEMPPGAAGPMHRTSSLDYAILISGSLTLLLDDEKTETLSVPGSVVVQRGTRHKWENRSEDWVKVVLVLIDAAPACKPDGEELEEYI</sequence>
<evidence type="ECO:0000313" key="2">
    <source>
        <dbReference type="EMBL" id="KAJ7098553.1"/>
    </source>
</evidence>
<dbReference type="CDD" id="cd02231">
    <property type="entry name" value="cupin_BLL6423-like"/>
    <property type="match status" value="1"/>
</dbReference>
<comment type="caution">
    <text evidence="2">The sequence shown here is derived from an EMBL/GenBank/DDBJ whole genome shotgun (WGS) entry which is preliminary data.</text>
</comment>
<protein>
    <submittedName>
        <fullName evidence="2">Cupin domain protein</fullName>
    </submittedName>
</protein>
<organism evidence="2 3">
    <name type="scientific">Mycena belliarum</name>
    <dbReference type="NCBI Taxonomy" id="1033014"/>
    <lineage>
        <taxon>Eukaryota</taxon>
        <taxon>Fungi</taxon>
        <taxon>Dikarya</taxon>
        <taxon>Basidiomycota</taxon>
        <taxon>Agaricomycotina</taxon>
        <taxon>Agaricomycetes</taxon>
        <taxon>Agaricomycetidae</taxon>
        <taxon>Agaricales</taxon>
        <taxon>Marasmiineae</taxon>
        <taxon>Mycenaceae</taxon>
        <taxon>Mycena</taxon>
    </lineage>
</organism>
<dbReference type="InterPro" id="IPR014710">
    <property type="entry name" value="RmlC-like_jellyroll"/>
</dbReference>
<accession>A0AAD6UBZ1</accession>
<dbReference type="Pfam" id="PF07883">
    <property type="entry name" value="Cupin_2"/>
    <property type="match status" value="1"/>
</dbReference>
<proteinExistence type="predicted"/>
<dbReference type="InterPro" id="IPR013096">
    <property type="entry name" value="Cupin_2"/>
</dbReference>
<name>A0AAD6UBZ1_9AGAR</name>
<feature type="domain" description="Cupin type-2" evidence="1">
    <location>
        <begin position="91"/>
        <end position="158"/>
    </location>
</feature>